<dbReference type="EMBL" id="JAPFCC010000001">
    <property type="protein sequence ID" value="MCW7554660.1"/>
    <property type="molecule type" value="Genomic_DNA"/>
</dbReference>
<protein>
    <submittedName>
        <fullName evidence="2">Uncharacterized protein</fullName>
    </submittedName>
</protein>
<evidence type="ECO:0000313" key="2">
    <source>
        <dbReference type="EMBL" id="MCW7554660.1"/>
    </source>
</evidence>
<evidence type="ECO:0000313" key="3">
    <source>
        <dbReference type="Proteomes" id="UP001209854"/>
    </source>
</evidence>
<sequence>MYRSSSGKRANTESGLILVIISSDTDGFSDVNGFASTGENHGPASPRKMKLEMAPRHNRDTLLTRQYEKRDVSMIVK</sequence>
<accession>A0ABT3MZ63</accession>
<gene>
    <name evidence="2" type="ORF">NX722_18950</name>
</gene>
<comment type="caution">
    <text evidence="2">The sequence shown here is derived from an EMBL/GenBank/DDBJ whole genome shotgun (WGS) entry which is preliminary data.</text>
</comment>
<feature type="compositionally biased region" description="Basic and acidic residues" evidence="1">
    <location>
        <begin position="49"/>
        <end position="58"/>
    </location>
</feature>
<dbReference type="Proteomes" id="UP001209854">
    <property type="component" value="Unassembled WGS sequence"/>
</dbReference>
<evidence type="ECO:0000256" key="1">
    <source>
        <dbReference type="SAM" id="MobiDB-lite"/>
    </source>
</evidence>
<organism evidence="2 3">
    <name type="scientific">Endozoicomonas gorgoniicola</name>
    <dbReference type="NCBI Taxonomy" id="1234144"/>
    <lineage>
        <taxon>Bacteria</taxon>
        <taxon>Pseudomonadati</taxon>
        <taxon>Pseudomonadota</taxon>
        <taxon>Gammaproteobacteria</taxon>
        <taxon>Oceanospirillales</taxon>
        <taxon>Endozoicomonadaceae</taxon>
        <taxon>Endozoicomonas</taxon>
    </lineage>
</organism>
<feature type="region of interest" description="Disordered" evidence="1">
    <location>
        <begin position="32"/>
        <end position="58"/>
    </location>
</feature>
<dbReference type="RefSeq" id="WP_262564418.1">
    <property type="nucleotide sequence ID" value="NZ_JAPFCC010000001.1"/>
</dbReference>
<proteinExistence type="predicted"/>
<keyword evidence="3" id="KW-1185">Reference proteome</keyword>
<name>A0ABT3MZ63_9GAMM</name>
<reference evidence="2 3" key="1">
    <citation type="submission" date="2022-10" db="EMBL/GenBank/DDBJ databases">
        <title>High-quality genome sequences of two octocoral-associated bacteria, Endozoicomonas euniceicola EF212 and Endozoicomonas gorgoniicola PS125.</title>
        <authorList>
            <person name="Chiou Y.-J."/>
            <person name="Chen Y.-H."/>
        </authorList>
    </citation>
    <scope>NUCLEOTIDE SEQUENCE [LARGE SCALE GENOMIC DNA]</scope>
    <source>
        <strain evidence="2 3">PS125</strain>
    </source>
</reference>